<keyword evidence="1" id="KW-0479">Metal-binding</keyword>
<dbReference type="SMART" id="SM00355">
    <property type="entry name" value="ZnF_C2H2"/>
    <property type="match status" value="2"/>
</dbReference>
<dbReference type="GO" id="GO:0008270">
    <property type="term" value="F:zinc ion binding"/>
    <property type="evidence" value="ECO:0007669"/>
    <property type="project" value="UniProtKB-KW"/>
</dbReference>
<evidence type="ECO:0000256" key="3">
    <source>
        <dbReference type="ARBA" id="ARBA00022833"/>
    </source>
</evidence>
<feature type="region of interest" description="Disordered" evidence="5">
    <location>
        <begin position="1"/>
        <end position="48"/>
    </location>
</feature>
<dbReference type="InterPro" id="IPR036236">
    <property type="entry name" value="Znf_C2H2_sf"/>
</dbReference>
<dbReference type="SUPFAM" id="SSF57667">
    <property type="entry name" value="beta-beta-alpha zinc fingers"/>
    <property type="match status" value="1"/>
</dbReference>
<feature type="domain" description="C2H2-type" evidence="6">
    <location>
        <begin position="294"/>
        <end position="318"/>
    </location>
</feature>
<evidence type="ECO:0000256" key="4">
    <source>
        <dbReference type="PROSITE-ProRule" id="PRU00042"/>
    </source>
</evidence>
<sequence length="324" mass="37978">MLDEVNRFTESEEPSSRDVNKNHESADYDKTFEDESSYKNFDKSSEQDNININISENSESFESELDLKRGNNSEKSENLRNIHRSNIINQSLTRFTTPIELQNSVNAEIGNIHKRSPLEVLAMVAEIESERLEHIRNNINYNRRNDFNDTQESTTYKRRPGRPRNITVNDPSFYHNIYRIPNIPENFREKSLFKKIKIENLYNVKDGEPQKIIIHKKKESESRDGADSSKSDLEISLDEFTIKKYGDIPESTFTTGWQDNVFVYFCPEEGCGKFFPSISRAKRHYIIHTEAKPYKCPNLGCNKRFSRKDNMNQHCRLHCKYANP</sequence>
<dbReference type="VEuPathDB" id="MicrosporidiaDB:H312_01348"/>
<dbReference type="OrthoDB" id="6365676at2759"/>
<accession>A0A059F247</accession>
<evidence type="ECO:0000259" key="6">
    <source>
        <dbReference type="PROSITE" id="PS50157"/>
    </source>
</evidence>
<reference evidence="8" key="1">
    <citation type="submission" date="2013-02" db="EMBL/GenBank/DDBJ databases">
        <authorList>
            <consortium name="The Broad Institute Genome Sequencing Platform"/>
            <person name="Cuomo C."/>
            <person name="Becnel J."/>
            <person name="Sanscrainte N."/>
            <person name="Walker B."/>
            <person name="Young S.K."/>
            <person name="Zeng Q."/>
            <person name="Gargeya S."/>
            <person name="Fitzgerald M."/>
            <person name="Haas B."/>
            <person name="Abouelleil A."/>
            <person name="Alvarado L."/>
            <person name="Arachchi H.M."/>
            <person name="Berlin A.M."/>
            <person name="Chapman S.B."/>
            <person name="Dewar J."/>
            <person name="Goldberg J."/>
            <person name="Griggs A."/>
            <person name="Gujja S."/>
            <person name="Hansen M."/>
            <person name="Howarth C."/>
            <person name="Imamovic A."/>
            <person name="Larimer J."/>
            <person name="McCowan C."/>
            <person name="Murphy C."/>
            <person name="Neiman D."/>
            <person name="Pearson M."/>
            <person name="Priest M."/>
            <person name="Roberts A."/>
            <person name="Saif S."/>
            <person name="Shea T."/>
            <person name="Sisk P."/>
            <person name="Sykes S."/>
            <person name="Wortman J."/>
            <person name="Nusbaum C."/>
            <person name="Birren B."/>
        </authorList>
    </citation>
    <scope>NUCLEOTIDE SEQUENCE [LARGE SCALE GENOMIC DNA]</scope>
    <source>
        <strain evidence="8">PRA339</strain>
    </source>
</reference>
<name>A0A059F247_9MICR</name>
<dbReference type="AlphaFoldDB" id="A0A059F247"/>
<gene>
    <name evidence="7" type="ORF">H312_01348</name>
</gene>
<dbReference type="EMBL" id="KK365146">
    <property type="protein sequence ID" value="KCZ81270.1"/>
    <property type="molecule type" value="Genomic_DNA"/>
</dbReference>
<organism evidence="7 8">
    <name type="scientific">Anncaliia algerae PRA339</name>
    <dbReference type="NCBI Taxonomy" id="1288291"/>
    <lineage>
        <taxon>Eukaryota</taxon>
        <taxon>Fungi</taxon>
        <taxon>Fungi incertae sedis</taxon>
        <taxon>Microsporidia</taxon>
        <taxon>Tubulinosematoidea</taxon>
        <taxon>Tubulinosematidae</taxon>
        <taxon>Anncaliia</taxon>
    </lineage>
</organism>
<feature type="compositionally biased region" description="Basic and acidic residues" evidence="5">
    <location>
        <begin position="1"/>
        <end position="46"/>
    </location>
</feature>
<proteinExistence type="predicted"/>
<dbReference type="PROSITE" id="PS00028">
    <property type="entry name" value="ZINC_FINGER_C2H2_1"/>
    <property type="match status" value="2"/>
</dbReference>
<evidence type="ECO:0000256" key="2">
    <source>
        <dbReference type="ARBA" id="ARBA00022771"/>
    </source>
</evidence>
<keyword evidence="8" id="KW-1185">Reference proteome</keyword>
<dbReference type="PROSITE" id="PS50157">
    <property type="entry name" value="ZINC_FINGER_C2H2_2"/>
    <property type="match status" value="2"/>
</dbReference>
<dbReference type="Pfam" id="PF00096">
    <property type="entry name" value="zf-C2H2"/>
    <property type="match status" value="1"/>
</dbReference>
<dbReference type="HOGENOM" id="CLU_857830_0_0_1"/>
<protein>
    <recommendedName>
        <fullName evidence="6">C2H2-type domain-containing protein</fullName>
    </recommendedName>
</protein>
<feature type="domain" description="C2H2-type" evidence="6">
    <location>
        <begin position="264"/>
        <end position="293"/>
    </location>
</feature>
<dbReference type="PANTHER" id="PTHR23235">
    <property type="entry name" value="KRUEPPEL-LIKE TRANSCRIPTION FACTOR"/>
    <property type="match status" value="1"/>
</dbReference>
<keyword evidence="2 4" id="KW-0863">Zinc-finger</keyword>
<evidence type="ECO:0000313" key="8">
    <source>
        <dbReference type="Proteomes" id="UP000030655"/>
    </source>
</evidence>
<feature type="region of interest" description="Disordered" evidence="5">
    <location>
        <begin position="143"/>
        <end position="168"/>
    </location>
</feature>
<evidence type="ECO:0000256" key="5">
    <source>
        <dbReference type="SAM" id="MobiDB-lite"/>
    </source>
</evidence>
<dbReference type="STRING" id="1288291.A0A059F247"/>
<reference evidence="7 8" key="2">
    <citation type="submission" date="2014-03" db="EMBL/GenBank/DDBJ databases">
        <title>The Genome Sequence of Anncaliia algerae insect isolate PRA339.</title>
        <authorList>
            <consortium name="The Broad Institute Genome Sequencing Platform"/>
            <consortium name="The Broad Institute Genome Sequencing Center for Infectious Disease"/>
            <person name="Cuomo C."/>
            <person name="Becnel J."/>
            <person name="Sanscrainte N."/>
            <person name="Walker B."/>
            <person name="Young S.K."/>
            <person name="Zeng Q."/>
            <person name="Gargeya S."/>
            <person name="Fitzgerald M."/>
            <person name="Haas B."/>
            <person name="Abouelleil A."/>
            <person name="Alvarado L."/>
            <person name="Arachchi H.M."/>
            <person name="Berlin A.M."/>
            <person name="Chapman S.B."/>
            <person name="Dewar J."/>
            <person name="Goldberg J."/>
            <person name="Griggs A."/>
            <person name="Gujja S."/>
            <person name="Hansen M."/>
            <person name="Howarth C."/>
            <person name="Imamovic A."/>
            <person name="Larimer J."/>
            <person name="McCowan C."/>
            <person name="Murphy C."/>
            <person name="Neiman D."/>
            <person name="Pearson M."/>
            <person name="Priest M."/>
            <person name="Roberts A."/>
            <person name="Saif S."/>
            <person name="Shea T."/>
            <person name="Sisk P."/>
            <person name="Sykes S."/>
            <person name="Wortman J."/>
            <person name="Nusbaum C."/>
            <person name="Birren B."/>
        </authorList>
    </citation>
    <scope>NUCLEOTIDE SEQUENCE [LARGE SCALE GENOMIC DNA]</scope>
    <source>
        <strain evidence="7 8">PRA339</strain>
    </source>
</reference>
<dbReference type="InterPro" id="IPR013087">
    <property type="entry name" value="Znf_C2H2_type"/>
</dbReference>
<evidence type="ECO:0000256" key="1">
    <source>
        <dbReference type="ARBA" id="ARBA00022723"/>
    </source>
</evidence>
<evidence type="ECO:0000313" key="7">
    <source>
        <dbReference type="EMBL" id="KCZ81270.1"/>
    </source>
</evidence>
<dbReference type="Gene3D" id="3.30.160.60">
    <property type="entry name" value="Classic Zinc Finger"/>
    <property type="match status" value="2"/>
</dbReference>
<dbReference type="Proteomes" id="UP000030655">
    <property type="component" value="Unassembled WGS sequence"/>
</dbReference>
<keyword evidence="3" id="KW-0862">Zinc</keyword>